<name>I4BLR2_MYCCN</name>
<evidence type="ECO:0008006" key="4">
    <source>
        <dbReference type="Google" id="ProtNLM"/>
    </source>
</evidence>
<evidence type="ECO:0000256" key="1">
    <source>
        <dbReference type="SAM" id="SignalP"/>
    </source>
</evidence>
<dbReference type="KEGG" id="mcb:Mycch_3482"/>
<dbReference type="HOGENOM" id="CLU_1218661_0_0_11"/>
<feature type="chain" id="PRO_5003686946" description="Secreted protein" evidence="1">
    <location>
        <begin position="34"/>
        <end position="227"/>
    </location>
</feature>
<dbReference type="EMBL" id="CP003053">
    <property type="protein sequence ID" value="AFM18219.1"/>
    <property type="molecule type" value="Genomic_DNA"/>
</dbReference>
<sequence precursor="true">MLTANSLTLGAAVVVAAGLTGAGLSIAPIPAQAAPGGCQQFAFNGFTTIRATQDGQVTDINFTSNDPTFNGPVSAPSTGLSAPGSAAIDGGGHVELNVADAQSLINFAGDVGPDNKIHGTLHLQKADFVRDLPANSQGTVKCAKQAPKEGPTVEYSPILGGLNVHVTDRSGTTSQCTYNSDGFTRTFRLDANSSTDLKIVPAIPKFANWNVKITCDNGAVTETTQFF</sequence>
<dbReference type="PATRIC" id="fig|710421.3.peg.3484"/>
<proteinExistence type="predicted"/>
<gene>
    <name evidence="2" type="ordered locus">Mycch_3482</name>
</gene>
<dbReference type="eggNOG" id="ENOG50313I7">
    <property type="taxonomic scope" value="Bacteria"/>
</dbReference>
<keyword evidence="3" id="KW-1185">Reference proteome</keyword>
<protein>
    <recommendedName>
        <fullName evidence="4">Secreted protein</fullName>
    </recommendedName>
</protein>
<feature type="signal peptide" evidence="1">
    <location>
        <begin position="1"/>
        <end position="33"/>
    </location>
</feature>
<dbReference type="Proteomes" id="UP000006057">
    <property type="component" value="Chromosome"/>
</dbReference>
<dbReference type="RefSeq" id="WP_014816694.1">
    <property type="nucleotide sequence ID" value="NC_018027.1"/>
</dbReference>
<evidence type="ECO:0000313" key="2">
    <source>
        <dbReference type="EMBL" id="AFM18219.1"/>
    </source>
</evidence>
<dbReference type="AlphaFoldDB" id="I4BLR2"/>
<accession>I4BLR2</accession>
<keyword evidence="1" id="KW-0732">Signal</keyword>
<organism evidence="2 3">
    <name type="scientific">Mycolicibacterium chubuense (strain NBB4)</name>
    <name type="common">Mycobacterium chubuense</name>
    <dbReference type="NCBI Taxonomy" id="710421"/>
    <lineage>
        <taxon>Bacteria</taxon>
        <taxon>Bacillati</taxon>
        <taxon>Actinomycetota</taxon>
        <taxon>Actinomycetes</taxon>
        <taxon>Mycobacteriales</taxon>
        <taxon>Mycobacteriaceae</taxon>
        <taxon>Mycolicibacterium</taxon>
    </lineage>
</organism>
<dbReference type="OrthoDB" id="4733193at2"/>
<reference evidence="2 3" key="1">
    <citation type="submission" date="2012-06" db="EMBL/GenBank/DDBJ databases">
        <title>Complete sequence of chromosome of Mycobacterium chubuense NBB4.</title>
        <authorList>
            <consortium name="US DOE Joint Genome Institute"/>
            <person name="Lucas S."/>
            <person name="Han J."/>
            <person name="Lapidus A."/>
            <person name="Cheng J.-F."/>
            <person name="Goodwin L."/>
            <person name="Pitluck S."/>
            <person name="Peters L."/>
            <person name="Mikhailova N."/>
            <person name="Teshima H."/>
            <person name="Detter J.C."/>
            <person name="Han C."/>
            <person name="Tapia R."/>
            <person name="Land M."/>
            <person name="Hauser L."/>
            <person name="Kyrpides N."/>
            <person name="Ivanova N."/>
            <person name="Pagani I."/>
            <person name="Mattes T."/>
            <person name="Holmes A."/>
            <person name="Rutledge P."/>
            <person name="Paulsen I."/>
            <person name="Coleman N."/>
            <person name="Woyke T."/>
        </authorList>
    </citation>
    <scope>NUCLEOTIDE SEQUENCE [LARGE SCALE GENOMIC DNA]</scope>
    <source>
        <strain evidence="2 3">NBB4</strain>
    </source>
</reference>
<evidence type="ECO:0000313" key="3">
    <source>
        <dbReference type="Proteomes" id="UP000006057"/>
    </source>
</evidence>